<dbReference type="PANTHER" id="PTHR10730">
    <property type="entry name" value="PROCOLLAGEN-LYSINE,2-OXOGLUTARATE 5-DIOXYGENASE/GLYCOSYLTRANSFERASE 25 FAMILY MEMBER"/>
    <property type="match status" value="1"/>
</dbReference>
<evidence type="ECO:0000313" key="5">
    <source>
        <dbReference type="EMBL" id="KAF2659043.1"/>
    </source>
</evidence>
<dbReference type="AlphaFoldDB" id="A0A6A6TJA2"/>
<dbReference type="EMBL" id="MU004310">
    <property type="protein sequence ID" value="KAF2659043.1"/>
    <property type="molecule type" value="Genomic_DNA"/>
</dbReference>
<keyword evidence="2" id="KW-0328">Glycosyltransferase</keyword>
<comment type="similarity">
    <text evidence="1">Belongs to the glycosyltransferase 25 family.</text>
</comment>
<evidence type="ECO:0000313" key="6">
    <source>
        <dbReference type="Proteomes" id="UP000799324"/>
    </source>
</evidence>
<proteinExistence type="inferred from homology"/>
<evidence type="ECO:0000256" key="1">
    <source>
        <dbReference type="ARBA" id="ARBA00006721"/>
    </source>
</evidence>
<organism evidence="5 6">
    <name type="scientific">Lophiostoma macrostomum CBS 122681</name>
    <dbReference type="NCBI Taxonomy" id="1314788"/>
    <lineage>
        <taxon>Eukaryota</taxon>
        <taxon>Fungi</taxon>
        <taxon>Dikarya</taxon>
        <taxon>Ascomycota</taxon>
        <taxon>Pezizomycotina</taxon>
        <taxon>Dothideomycetes</taxon>
        <taxon>Pleosporomycetidae</taxon>
        <taxon>Pleosporales</taxon>
        <taxon>Lophiostomataceae</taxon>
        <taxon>Lophiostoma</taxon>
    </lineage>
</organism>
<accession>A0A6A6TJA2</accession>
<evidence type="ECO:0000256" key="3">
    <source>
        <dbReference type="ARBA" id="ARBA00022679"/>
    </source>
</evidence>
<sequence length="319" mass="35893">MPQRTDKRDTLALAASLSGIDFEWSDGVDGSKVPDKAIPETWDREETNATFGCWRAHMNIIQKIVKEQIQSALIMEDDADWDVNIKSQLVEFAHGTRYIMQQENTVTNSPYGDGWDALWVGHCGARNIESIDQRYWVTRDDPTAVPQTLWGYPRRQPNLTPASLNGTFNRVVYRPYRGLCMYGYALSLQGARRILEDQALEAAQVSDRALNRLCSHLSTSCLAPYPTLFGSHRPAGDPNKGSDRVTIGGDVKLKAETGQIVFSTKLNFKQLIPIGDDTIIKSQWPDQTLLKESNGTLEIPRGEGVWVTRKEYSDYPRPS</sequence>
<protein>
    <submittedName>
        <fullName evidence="5">Glycosyltransferase family 25 protein</fullName>
    </submittedName>
</protein>
<dbReference type="GO" id="GO:0016740">
    <property type="term" value="F:transferase activity"/>
    <property type="evidence" value="ECO:0007669"/>
    <property type="project" value="UniProtKB-KW"/>
</dbReference>
<dbReference type="InterPro" id="IPR002654">
    <property type="entry name" value="Glyco_trans_25"/>
</dbReference>
<evidence type="ECO:0000259" key="4">
    <source>
        <dbReference type="Pfam" id="PF01755"/>
    </source>
</evidence>
<dbReference type="Pfam" id="PF01755">
    <property type="entry name" value="Glyco_transf_25"/>
    <property type="match status" value="1"/>
</dbReference>
<feature type="domain" description="Glycosyl transferase family 25" evidence="4">
    <location>
        <begin position="4"/>
        <end position="93"/>
    </location>
</feature>
<dbReference type="OrthoDB" id="47375at2759"/>
<dbReference type="PANTHER" id="PTHR10730:SF53">
    <property type="entry name" value="GLYCOSYLTRANSFERASE 25 FAMILY MEMBER"/>
    <property type="match status" value="1"/>
</dbReference>
<name>A0A6A6TJA2_9PLEO</name>
<dbReference type="InterPro" id="IPR050757">
    <property type="entry name" value="Collagen_mod_GT25"/>
</dbReference>
<reference evidence="5" key="1">
    <citation type="journal article" date="2020" name="Stud. Mycol.">
        <title>101 Dothideomycetes genomes: a test case for predicting lifestyles and emergence of pathogens.</title>
        <authorList>
            <person name="Haridas S."/>
            <person name="Albert R."/>
            <person name="Binder M."/>
            <person name="Bloem J."/>
            <person name="Labutti K."/>
            <person name="Salamov A."/>
            <person name="Andreopoulos B."/>
            <person name="Baker S."/>
            <person name="Barry K."/>
            <person name="Bills G."/>
            <person name="Bluhm B."/>
            <person name="Cannon C."/>
            <person name="Castanera R."/>
            <person name="Culley D."/>
            <person name="Daum C."/>
            <person name="Ezra D."/>
            <person name="Gonzalez J."/>
            <person name="Henrissat B."/>
            <person name="Kuo A."/>
            <person name="Liang C."/>
            <person name="Lipzen A."/>
            <person name="Lutzoni F."/>
            <person name="Magnuson J."/>
            <person name="Mondo S."/>
            <person name="Nolan M."/>
            <person name="Ohm R."/>
            <person name="Pangilinan J."/>
            <person name="Park H.-J."/>
            <person name="Ramirez L."/>
            <person name="Alfaro M."/>
            <person name="Sun H."/>
            <person name="Tritt A."/>
            <person name="Yoshinaga Y."/>
            <person name="Zwiers L.-H."/>
            <person name="Turgeon B."/>
            <person name="Goodwin S."/>
            <person name="Spatafora J."/>
            <person name="Crous P."/>
            <person name="Grigoriev I."/>
        </authorList>
    </citation>
    <scope>NUCLEOTIDE SEQUENCE</scope>
    <source>
        <strain evidence="5">CBS 122681</strain>
    </source>
</reference>
<dbReference type="CDD" id="cd06532">
    <property type="entry name" value="Glyco_transf_25"/>
    <property type="match status" value="1"/>
</dbReference>
<keyword evidence="6" id="KW-1185">Reference proteome</keyword>
<evidence type="ECO:0000256" key="2">
    <source>
        <dbReference type="ARBA" id="ARBA00022676"/>
    </source>
</evidence>
<dbReference type="Proteomes" id="UP000799324">
    <property type="component" value="Unassembled WGS sequence"/>
</dbReference>
<keyword evidence="3 5" id="KW-0808">Transferase</keyword>
<gene>
    <name evidence="5" type="ORF">K491DRAFT_702511</name>
</gene>